<dbReference type="PROSITE" id="PS50405">
    <property type="entry name" value="GST_CTER"/>
    <property type="match status" value="1"/>
</dbReference>
<dbReference type="InterPro" id="IPR040079">
    <property type="entry name" value="Glutathione_S-Trfase"/>
</dbReference>
<evidence type="ECO:0000259" key="5">
    <source>
        <dbReference type="PROSITE" id="PS50405"/>
    </source>
</evidence>
<accession>A0A9E8M4R1</accession>
<dbReference type="FunFam" id="1.20.1050.10:FF:000039">
    <property type="entry name" value="Glutathione S-transferase theta-1"/>
    <property type="match status" value="1"/>
</dbReference>
<dbReference type="SUPFAM" id="SSF52833">
    <property type="entry name" value="Thioredoxin-like"/>
    <property type="match status" value="1"/>
</dbReference>
<evidence type="ECO:0000256" key="1">
    <source>
        <dbReference type="ARBA" id="ARBA00009899"/>
    </source>
</evidence>
<dbReference type="EMBL" id="ON304350">
    <property type="protein sequence ID" value="WAA68384.1"/>
    <property type="molecule type" value="mRNA"/>
</dbReference>
<sequence>MGKLRVYVDRMSQPSRAVLIFCKVNKIEFEEHLVNLGKKEHKQPEFRAINPLGLVPAIHDGGFKLFESHAILKYLACAYPSVPDHWYPADLSKRAKIDSVLDWHHSNLRRGSAGLVLNRALAPALGLPLNPQAASEAEILLKSSLSILETVWLSGNGTFLAGGYQPSVADLSLACEVMQLELLDKRDVDILLGPHEKVRKWLEKVKEVTSPHFEEVHEKIYKVSKRFRSQMLNAHPNGNTIASSRQSKL</sequence>
<evidence type="ECO:0000259" key="4">
    <source>
        <dbReference type="PROSITE" id="PS50404"/>
    </source>
</evidence>
<dbReference type="InterPro" id="IPR036249">
    <property type="entry name" value="Thioredoxin-like_sf"/>
</dbReference>
<feature type="domain" description="GST N-terminal" evidence="4">
    <location>
        <begin position="2"/>
        <end position="83"/>
    </location>
</feature>
<dbReference type="CDD" id="cd03050">
    <property type="entry name" value="GST_N_Theta"/>
    <property type="match status" value="1"/>
</dbReference>
<evidence type="ECO:0000313" key="6">
    <source>
        <dbReference type="EMBL" id="WAA68384.1"/>
    </source>
</evidence>
<dbReference type="SFLD" id="SFLDS00019">
    <property type="entry name" value="Glutathione_Transferase_(cytos"/>
    <property type="match status" value="1"/>
</dbReference>
<dbReference type="Pfam" id="PF02798">
    <property type="entry name" value="GST_N"/>
    <property type="match status" value="1"/>
</dbReference>
<dbReference type="Gene3D" id="3.40.30.10">
    <property type="entry name" value="Glutaredoxin"/>
    <property type="match status" value="1"/>
</dbReference>
<dbReference type="PANTHER" id="PTHR44750">
    <property type="entry name" value="GLUTATHIONE S-TRANSFERASE T1-RELATED"/>
    <property type="match status" value="1"/>
</dbReference>
<reference evidence="6" key="1">
    <citation type="submission" date="2022-04" db="EMBL/GenBank/DDBJ databases">
        <title>Functional significance of asymmetrical retention of parental alleles in a hybrid pine species complex.</title>
        <authorList>
            <person name="Qu C."/>
        </authorList>
    </citation>
    <scope>NUCLEOTIDE SEQUENCE</scope>
</reference>
<dbReference type="GO" id="GO:0004364">
    <property type="term" value="F:glutathione transferase activity"/>
    <property type="evidence" value="ECO:0007669"/>
    <property type="project" value="UniProtKB-EC"/>
</dbReference>
<dbReference type="InterPro" id="IPR004045">
    <property type="entry name" value="Glutathione_S-Trfase_N"/>
</dbReference>
<gene>
    <name evidence="6" type="primary">GSTT1</name>
</gene>
<dbReference type="SFLD" id="SFLDG01153">
    <property type="entry name" value="Main.4:_Theta-like"/>
    <property type="match status" value="1"/>
</dbReference>
<dbReference type="GO" id="GO:0009407">
    <property type="term" value="P:toxin catabolic process"/>
    <property type="evidence" value="ECO:0007669"/>
    <property type="project" value="UniProtKB-ARBA"/>
</dbReference>
<feature type="domain" description="GST C-terminal" evidence="5">
    <location>
        <begin position="90"/>
        <end position="227"/>
    </location>
</feature>
<organism evidence="6">
    <name type="scientific">Pinus densata</name>
    <dbReference type="NCBI Taxonomy" id="190402"/>
    <lineage>
        <taxon>Eukaryota</taxon>
        <taxon>Viridiplantae</taxon>
        <taxon>Streptophyta</taxon>
        <taxon>Embryophyta</taxon>
        <taxon>Tracheophyta</taxon>
        <taxon>Spermatophyta</taxon>
        <taxon>Pinopsida</taxon>
        <taxon>Pinidae</taxon>
        <taxon>Conifers I</taxon>
        <taxon>Pinales</taxon>
        <taxon>Pinaceae</taxon>
        <taxon>Pinus</taxon>
        <taxon>Pinus subgen. Pinus</taxon>
    </lineage>
</organism>
<comment type="similarity">
    <text evidence="1">Belongs to the GST superfamily. Theta family.</text>
</comment>
<dbReference type="InterPro" id="IPR036282">
    <property type="entry name" value="Glutathione-S-Trfase_C_sf"/>
</dbReference>
<keyword evidence="3 6" id="KW-0808">Transferase</keyword>
<dbReference type="AlphaFoldDB" id="A0A9E8M4R1"/>
<dbReference type="PROSITE" id="PS50404">
    <property type="entry name" value="GST_NTER"/>
    <property type="match status" value="1"/>
</dbReference>
<dbReference type="InterPro" id="IPR040075">
    <property type="entry name" value="GST_N_Theta"/>
</dbReference>
<dbReference type="InterPro" id="IPR040077">
    <property type="entry name" value="GST_C_Theta"/>
</dbReference>
<name>A0A9E8M4R1_9CONI</name>
<dbReference type="Gene3D" id="1.20.1050.10">
    <property type="match status" value="1"/>
</dbReference>
<dbReference type="SUPFAM" id="SSF47616">
    <property type="entry name" value="GST C-terminal domain-like"/>
    <property type="match status" value="1"/>
</dbReference>
<dbReference type="CDD" id="cd03183">
    <property type="entry name" value="GST_C_Theta"/>
    <property type="match status" value="1"/>
</dbReference>
<dbReference type="Pfam" id="PF13410">
    <property type="entry name" value="GST_C_2"/>
    <property type="match status" value="1"/>
</dbReference>
<dbReference type="SFLD" id="SFLDG00358">
    <property type="entry name" value="Main_(cytGST)"/>
    <property type="match status" value="1"/>
</dbReference>
<dbReference type="FunFam" id="3.40.30.10:FF:000176">
    <property type="entry name" value="Glutathione S-transferase theta-1"/>
    <property type="match status" value="1"/>
</dbReference>
<dbReference type="InterPro" id="IPR010987">
    <property type="entry name" value="Glutathione-S-Trfase_C-like"/>
</dbReference>
<proteinExistence type="evidence at transcript level"/>
<keyword evidence="2" id="KW-0216">Detoxification</keyword>
<evidence type="ECO:0000256" key="2">
    <source>
        <dbReference type="ARBA" id="ARBA00022575"/>
    </source>
</evidence>
<dbReference type="InterPro" id="IPR043377">
    <property type="entry name" value="GSTT1/2/3"/>
</dbReference>
<evidence type="ECO:0000256" key="3">
    <source>
        <dbReference type="ARBA" id="ARBA00022679"/>
    </source>
</evidence>
<protein>
    <submittedName>
        <fullName evidence="6">Theta class glutathione S-transferases</fullName>
        <ecNumber evidence="6">2.5.1.18</ecNumber>
    </submittedName>
</protein>
<dbReference type="PANTHER" id="PTHR44750:SF1">
    <property type="entry name" value="GLUTATHIONE S-TRANSFERASE T1-RELATED"/>
    <property type="match status" value="1"/>
</dbReference>
<dbReference type="EC" id="2.5.1.18" evidence="6"/>